<dbReference type="AlphaFoldDB" id="A0A8H3H3L9"/>
<accession>A0A8H3H3L9</accession>
<organism evidence="1 2">
    <name type="scientific">Rhizoctonia solani</name>
    <dbReference type="NCBI Taxonomy" id="456999"/>
    <lineage>
        <taxon>Eukaryota</taxon>
        <taxon>Fungi</taxon>
        <taxon>Dikarya</taxon>
        <taxon>Basidiomycota</taxon>
        <taxon>Agaricomycotina</taxon>
        <taxon>Agaricomycetes</taxon>
        <taxon>Cantharellales</taxon>
        <taxon>Ceratobasidiaceae</taxon>
        <taxon>Rhizoctonia</taxon>
    </lineage>
</organism>
<dbReference type="EMBL" id="CAJMWW010000645">
    <property type="protein sequence ID" value="CAE6478690.1"/>
    <property type="molecule type" value="Genomic_DNA"/>
</dbReference>
<evidence type="ECO:0000313" key="2">
    <source>
        <dbReference type="Proteomes" id="UP000663841"/>
    </source>
</evidence>
<proteinExistence type="predicted"/>
<gene>
    <name evidence="1" type="ORF">RDB_LOCUS200305</name>
</gene>
<evidence type="ECO:0000313" key="1">
    <source>
        <dbReference type="EMBL" id="CAE6478690.1"/>
    </source>
</evidence>
<protein>
    <submittedName>
        <fullName evidence="1">Uncharacterized protein</fullName>
    </submittedName>
</protein>
<dbReference type="Proteomes" id="UP000663841">
    <property type="component" value="Unassembled WGS sequence"/>
</dbReference>
<name>A0A8H3H3L9_9AGAM</name>
<sequence length="444" mass="50020">MKTILGSALSPIVSCAAPASRPLASSANSLVQKYSADRVQLPIILDFHSDDGKREIKEWYRKQPTTRFTRVEHRKDTSGHFRHEFVAVYLCNSTICRFDRRARDDMRGHALKNEGTISEDSAHVITEADTESKARLDESEVLMSTTLGWGKDVDLKFILAVCCGIQSHPEAKSYGLLHYNCYFFSWTLIAIINRRLPRHFGGSLLDKTKQTKSAWGTGLIHPSRPAIGVTSHQEFLLSATNDYIYKGMKKAILDNIPNRLACALDVMLFPSQISFWLKREVPLALQEGSRLGAQQFFDEAKARRNSQFPAPISSGTVNFDVLNSNTSSVMDIDCAYRSLKERAQRQAEKTLTKAYDEMVDTLAADLFIGSDVTSDLVYLVDHRSGCARTAQEYLTERMVDHFKQVEGYGFGKAERSIERVEESMAEIWVSVLGMMKDKSKLSFL</sequence>
<comment type="caution">
    <text evidence="1">The sequence shown here is derived from an EMBL/GenBank/DDBJ whole genome shotgun (WGS) entry which is preliminary data.</text>
</comment>
<reference evidence="1" key="1">
    <citation type="submission" date="2021-01" db="EMBL/GenBank/DDBJ databases">
        <authorList>
            <person name="Kaushik A."/>
        </authorList>
    </citation>
    <scope>NUCLEOTIDE SEQUENCE</scope>
    <source>
        <strain evidence="1">AG3-T5</strain>
    </source>
</reference>